<protein>
    <recommendedName>
        <fullName evidence="4">DoxX family membrane protein</fullName>
    </recommendedName>
</protein>
<dbReference type="PANTHER" id="PTHR36974">
    <property type="entry name" value="MEMBRANE PROTEIN-RELATED"/>
    <property type="match status" value="1"/>
</dbReference>
<comment type="caution">
    <text evidence="2">The sequence shown here is derived from an EMBL/GenBank/DDBJ whole genome shotgun (WGS) entry which is preliminary data.</text>
</comment>
<gene>
    <name evidence="2" type="ORF">FLAPXU55_03654</name>
</gene>
<dbReference type="EMBL" id="CAIJDE010000056">
    <property type="protein sequence ID" value="CAC9975933.1"/>
    <property type="molecule type" value="Genomic_DNA"/>
</dbReference>
<feature type="transmembrane region" description="Helical" evidence="1">
    <location>
        <begin position="74"/>
        <end position="95"/>
    </location>
</feature>
<evidence type="ECO:0000313" key="2">
    <source>
        <dbReference type="EMBL" id="CAC9975933.1"/>
    </source>
</evidence>
<dbReference type="RefSeq" id="WP_180859976.1">
    <property type="nucleotide sequence ID" value="NZ_CAIJDE010000056.1"/>
</dbReference>
<evidence type="ECO:0008006" key="4">
    <source>
        <dbReference type="Google" id="ProtNLM"/>
    </source>
</evidence>
<reference evidence="2 3" key="1">
    <citation type="submission" date="2020-06" db="EMBL/GenBank/DDBJ databases">
        <authorList>
            <person name="Criscuolo A."/>
        </authorList>
    </citation>
    <scope>NUCLEOTIDE SEQUENCE [LARGE SCALE GENOMIC DNA]</scope>
    <source>
        <strain evidence="2">PXU-55</strain>
    </source>
</reference>
<feature type="transmembrane region" description="Helical" evidence="1">
    <location>
        <begin position="115"/>
        <end position="134"/>
    </location>
</feature>
<dbReference type="PANTHER" id="PTHR36974:SF1">
    <property type="entry name" value="DOXX FAMILY MEMBRANE PROTEIN"/>
    <property type="match status" value="1"/>
</dbReference>
<keyword evidence="1" id="KW-0472">Membrane</keyword>
<keyword evidence="1" id="KW-1133">Transmembrane helix</keyword>
<keyword evidence="1" id="KW-0812">Transmembrane</keyword>
<keyword evidence="3" id="KW-1185">Reference proteome</keyword>
<sequence>MENIHTTKIQNFFRVLLGLFMITAAIGHFTFQRADFQAQVPNWVPLDKDLVVILSGVVEIALGLSMLFLTKYKVFVGIALAVFYVLVFPGNIAQYLNQTPAFGLDTDQARLIRLFFQPVLIFLTLWSTGAIGYFRKEIIQH</sequence>
<accession>A0A9N8P3B5</accession>
<name>A0A9N8P3B5_9FLAO</name>
<evidence type="ECO:0000256" key="1">
    <source>
        <dbReference type="SAM" id="Phobius"/>
    </source>
</evidence>
<dbReference type="Proteomes" id="UP000533639">
    <property type="component" value="Unassembled WGS sequence"/>
</dbReference>
<evidence type="ECO:0000313" key="3">
    <source>
        <dbReference type="Proteomes" id="UP000533639"/>
    </source>
</evidence>
<proteinExistence type="predicted"/>
<feature type="transmembrane region" description="Helical" evidence="1">
    <location>
        <begin position="51"/>
        <end position="69"/>
    </location>
</feature>
<feature type="transmembrane region" description="Helical" evidence="1">
    <location>
        <begin position="12"/>
        <end position="31"/>
    </location>
</feature>
<organism evidence="2 3">
    <name type="scientific">Flavobacterium panici</name>
    <dbReference type="NCBI Taxonomy" id="2654843"/>
    <lineage>
        <taxon>Bacteria</taxon>
        <taxon>Pseudomonadati</taxon>
        <taxon>Bacteroidota</taxon>
        <taxon>Flavobacteriia</taxon>
        <taxon>Flavobacteriales</taxon>
        <taxon>Flavobacteriaceae</taxon>
        <taxon>Flavobacterium</taxon>
    </lineage>
</organism>
<dbReference type="AlphaFoldDB" id="A0A9N8P3B5"/>